<organism evidence="1 2">
    <name type="scientific">Litoribacillus peritrichatus</name>
    <dbReference type="NCBI Taxonomy" id="718191"/>
    <lineage>
        <taxon>Bacteria</taxon>
        <taxon>Pseudomonadati</taxon>
        <taxon>Pseudomonadota</taxon>
        <taxon>Gammaproteobacteria</taxon>
        <taxon>Oceanospirillales</taxon>
        <taxon>Oceanospirillaceae</taxon>
        <taxon>Litoribacillus</taxon>
    </lineage>
</organism>
<protein>
    <recommendedName>
        <fullName evidence="3">Transposase</fullName>
    </recommendedName>
</protein>
<sequence>MPSFRHPKSSDKPTDWEVLANGQKINSAENQVINLKGLLKSRRFITSPWIERNKMASAFLVFRRYKVLHDLQKSLKIETIGKSIKRPTFN</sequence>
<gene>
    <name evidence="1" type="ORF">GCM10022277_41710</name>
</gene>
<accession>A0ABP7NAK5</accession>
<reference evidence="2" key="1">
    <citation type="journal article" date="2019" name="Int. J. Syst. Evol. Microbiol.">
        <title>The Global Catalogue of Microorganisms (GCM) 10K type strain sequencing project: providing services to taxonomists for standard genome sequencing and annotation.</title>
        <authorList>
            <consortium name="The Broad Institute Genomics Platform"/>
            <consortium name="The Broad Institute Genome Sequencing Center for Infectious Disease"/>
            <person name="Wu L."/>
            <person name="Ma J."/>
        </authorList>
    </citation>
    <scope>NUCLEOTIDE SEQUENCE [LARGE SCALE GENOMIC DNA]</scope>
    <source>
        <strain evidence="2">JCM 17551</strain>
    </source>
</reference>
<dbReference type="Proteomes" id="UP001501565">
    <property type="component" value="Unassembled WGS sequence"/>
</dbReference>
<evidence type="ECO:0008006" key="3">
    <source>
        <dbReference type="Google" id="ProtNLM"/>
    </source>
</evidence>
<evidence type="ECO:0000313" key="1">
    <source>
        <dbReference type="EMBL" id="GAA3941423.1"/>
    </source>
</evidence>
<name>A0ABP7NAK5_9GAMM</name>
<keyword evidence="2" id="KW-1185">Reference proteome</keyword>
<evidence type="ECO:0000313" key="2">
    <source>
        <dbReference type="Proteomes" id="UP001501565"/>
    </source>
</evidence>
<proteinExistence type="predicted"/>
<comment type="caution">
    <text evidence="1">The sequence shown here is derived from an EMBL/GenBank/DDBJ whole genome shotgun (WGS) entry which is preliminary data.</text>
</comment>
<dbReference type="EMBL" id="BAABBN010000015">
    <property type="protein sequence ID" value="GAA3941423.1"/>
    <property type="molecule type" value="Genomic_DNA"/>
</dbReference>